<dbReference type="AlphaFoldDB" id="A0A368F9K8"/>
<gene>
    <name evidence="2" type="ORF">ANCCAN_27413</name>
</gene>
<feature type="compositionally biased region" description="Basic and acidic residues" evidence="1">
    <location>
        <begin position="232"/>
        <end position="241"/>
    </location>
</feature>
<protein>
    <submittedName>
        <fullName evidence="2">Uncharacterized protein</fullName>
    </submittedName>
</protein>
<evidence type="ECO:0000313" key="2">
    <source>
        <dbReference type="EMBL" id="RCN26857.1"/>
    </source>
</evidence>
<evidence type="ECO:0000313" key="3">
    <source>
        <dbReference type="Proteomes" id="UP000252519"/>
    </source>
</evidence>
<feature type="compositionally biased region" description="Pro residues" evidence="1">
    <location>
        <begin position="25"/>
        <end position="56"/>
    </location>
</feature>
<comment type="caution">
    <text evidence="2">The sequence shown here is derived from an EMBL/GenBank/DDBJ whole genome shotgun (WGS) entry which is preliminary data.</text>
</comment>
<name>A0A368F9K8_ANCCA</name>
<accession>A0A368F9K8</accession>
<dbReference type="OrthoDB" id="10560552at2759"/>
<evidence type="ECO:0000256" key="1">
    <source>
        <dbReference type="SAM" id="MobiDB-lite"/>
    </source>
</evidence>
<dbReference type="Proteomes" id="UP000252519">
    <property type="component" value="Unassembled WGS sequence"/>
</dbReference>
<proteinExistence type="predicted"/>
<dbReference type="EMBL" id="JOJR01005817">
    <property type="protein sequence ID" value="RCN26857.1"/>
    <property type="molecule type" value="Genomic_DNA"/>
</dbReference>
<feature type="region of interest" description="Disordered" evidence="1">
    <location>
        <begin position="1"/>
        <end position="56"/>
    </location>
</feature>
<feature type="compositionally biased region" description="Polar residues" evidence="1">
    <location>
        <begin position="216"/>
        <end position="229"/>
    </location>
</feature>
<sequence length="301" mass="31731">MELVSDCSLSPLRPDSQSRTQSPLRAPPPPPVIAPPPPPPILPAPPAPNAAVQPPPPPPAVVSFIPIGPPSIPVQNIAMQAAPLAPPPFAVPPNFTTLPPPMPQYQAQVAAMAPPHIAVSSMNAPPAAAQMPQVIPQPNLNHMSAMPNLAMPPPALPNQTGVPQVMPTHALSSMTPSRPSDVSAIITASISGTPQKSTSDMSMHNSEPPIIRVTIADNTTPNRPQQSLPAKTEPRSSDNWRAKNKPGKNSGKAAFAGRESGPNKANAVTIVMTVVDVTVKDSRSRQYLRPCKVRWLLCLRN</sequence>
<feature type="region of interest" description="Disordered" evidence="1">
    <location>
        <begin position="215"/>
        <end position="261"/>
    </location>
</feature>
<keyword evidence="3" id="KW-1185">Reference proteome</keyword>
<organism evidence="2 3">
    <name type="scientific">Ancylostoma caninum</name>
    <name type="common">Dog hookworm</name>
    <dbReference type="NCBI Taxonomy" id="29170"/>
    <lineage>
        <taxon>Eukaryota</taxon>
        <taxon>Metazoa</taxon>
        <taxon>Ecdysozoa</taxon>
        <taxon>Nematoda</taxon>
        <taxon>Chromadorea</taxon>
        <taxon>Rhabditida</taxon>
        <taxon>Rhabditina</taxon>
        <taxon>Rhabditomorpha</taxon>
        <taxon>Strongyloidea</taxon>
        <taxon>Ancylostomatidae</taxon>
        <taxon>Ancylostomatinae</taxon>
        <taxon>Ancylostoma</taxon>
    </lineage>
</organism>
<reference evidence="2 3" key="1">
    <citation type="submission" date="2014-10" db="EMBL/GenBank/DDBJ databases">
        <title>Draft genome of the hookworm Ancylostoma caninum.</title>
        <authorList>
            <person name="Mitreva M."/>
        </authorList>
    </citation>
    <scope>NUCLEOTIDE SEQUENCE [LARGE SCALE GENOMIC DNA]</scope>
    <source>
        <strain evidence="2 3">Baltimore</strain>
    </source>
</reference>